<dbReference type="Pfam" id="PF08450">
    <property type="entry name" value="SGL"/>
    <property type="match status" value="1"/>
</dbReference>
<feature type="domain" description="SMP-30/Gluconolactonase/LRE-like region" evidence="2">
    <location>
        <begin position="10"/>
        <end position="243"/>
    </location>
</feature>
<evidence type="ECO:0000256" key="1">
    <source>
        <dbReference type="ARBA" id="ARBA00008853"/>
    </source>
</evidence>
<dbReference type="InterPro" id="IPR013658">
    <property type="entry name" value="SGL"/>
</dbReference>
<name>A0ABV7DYE7_9RHOB</name>
<dbReference type="PANTHER" id="PTHR10907">
    <property type="entry name" value="REGUCALCIN"/>
    <property type="match status" value="1"/>
</dbReference>
<dbReference type="RefSeq" id="WP_197647135.1">
    <property type="nucleotide sequence ID" value="NZ_JAEACP010000023.1"/>
</dbReference>
<evidence type="ECO:0000313" key="3">
    <source>
        <dbReference type="EMBL" id="MFC3088177.1"/>
    </source>
</evidence>
<dbReference type="PANTHER" id="PTHR10907:SF47">
    <property type="entry name" value="REGUCALCIN"/>
    <property type="match status" value="1"/>
</dbReference>
<dbReference type="Proteomes" id="UP001595445">
    <property type="component" value="Unassembled WGS sequence"/>
</dbReference>
<protein>
    <submittedName>
        <fullName evidence="3">SMP-30/gluconolactonase/LRE family protein</fullName>
    </submittedName>
</protein>
<dbReference type="SUPFAM" id="SSF63829">
    <property type="entry name" value="Calcium-dependent phosphotriesterase"/>
    <property type="match status" value="1"/>
</dbReference>
<dbReference type="PRINTS" id="PR01790">
    <property type="entry name" value="SMP30FAMILY"/>
</dbReference>
<accession>A0ABV7DYE7</accession>
<gene>
    <name evidence="3" type="ORF">ACFOD6_19230</name>
</gene>
<keyword evidence="4" id="KW-1185">Reference proteome</keyword>
<sequence>MIYDARPCELGEGALWHPLREELFWFDILNRTLHSRAQSWSFPELVSAAGWIGRDELLIASETGLFRFHLGSGTRSPVAAAGTAATRSNDGRADRQGGFWFGTMGRKAEKGSGAVWRWRDGALRRLFQGITIPNSICFTADGRAAHFSDTATGQVMKVALDAAGWPQGEPEAWLDLDRAGLNPDGAVIDAEGRFWNAQWGAGRVACYTPDGRFLQAVETPDAAQSSCPAFGGPDLSTLFVTTALENMSAEARARHPASGQVFAFPAVARGLPEPQVLMPGQGG</sequence>
<proteinExistence type="inferred from homology"/>
<dbReference type="InterPro" id="IPR005511">
    <property type="entry name" value="SMP-30"/>
</dbReference>
<dbReference type="Gene3D" id="2.120.10.30">
    <property type="entry name" value="TolB, C-terminal domain"/>
    <property type="match status" value="1"/>
</dbReference>
<dbReference type="EMBL" id="JBHRSM010000050">
    <property type="protein sequence ID" value="MFC3088177.1"/>
    <property type="molecule type" value="Genomic_DNA"/>
</dbReference>
<reference evidence="4" key="1">
    <citation type="journal article" date="2019" name="Int. J. Syst. Evol. Microbiol.">
        <title>The Global Catalogue of Microorganisms (GCM) 10K type strain sequencing project: providing services to taxonomists for standard genome sequencing and annotation.</title>
        <authorList>
            <consortium name="The Broad Institute Genomics Platform"/>
            <consortium name="The Broad Institute Genome Sequencing Center for Infectious Disease"/>
            <person name="Wu L."/>
            <person name="Ma J."/>
        </authorList>
    </citation>
    <scope>NUCLEOTIDE SEQUENCE [LARGE SCALE GENOMIC DNA]</scope>
    <source>
        <strain evidence="4">KCTC 62102</strain>
    </source>
</reference>
<evidence type="ECO:0000259" key="2">
    <source>
        <dbReference type="Pfam" id="PF08450"/>
    </source>
</evidence>
<evidence type="ECO:0000313" key="4">
    <source>
        <dbReference type="Proteomes" id="UP001595445"/>
    </source>
</evidence>
<comment type="caution">
    <text evidence="3">The sequence shown here is derived from an EMBL/GenBank/DDBJ whole genome shotgun (WGS) entry which is preliminary data.</text>
</comment>
<comment type="similarity">
    <text evidence="1">Belongs to the SMP-30/CGR1 family.</text>
</comment>
<dbReference type="InterPro" id="IPR011042">
    <property type="entry name" value="6-blade_b-propeller_TolB-like"/>
</dbReference>
<organism evidence="3 4">
    <name type="scientific">Tabrizicola soli</name>
    <dbReference type="NCBI Taxonomy" id="2185115"/>
    <lineage>
        <taxon>Bacteria</taxon>
        <taxon>Pseudomonadati</taxon>
        <taxon>Pseudomonadota</taxon>
        <taxon>Alphaproteobacteria</taxon>
        <taxon>Rhodobacterales</taxon>
        <taxon>Paracoccaceae</taxon>
        <taxon>Tabrizicola</taxon>
    </lineage>
</organism>